<feature type="compositionally biased region" description="Low complexity" evidence="1">
    <location>
        <begin position="150"/>
        <end position="166"/>
    </location>
</feature>
<evidence type="ECO:0000313" key="4">
    <source>
        <dbReference type="Proteomes" id="UP001595648"/>
    </source>
</evidence>
<dbReference type="InterPro" id="IPR008984">
    <property type="entry name" value="SMAD_FHA_dom_sf"/>
</dbReference>
<dbReference type="Gene3D" id="2.60.200.20">
    <property type="match status" value="1"/>
</dbReference>
<keyword evidence="4" id="KW-1185">Reference proteome</keyword>
<dbReference type="PROSITE" id="PS50006">
    <property type="entry name" value="FHA_DOMAIN"/>
    <property type="match status" value="1"/>
</dbReference>
<dbReference type="SUPFAM" id="SSF49879">
    <property type="entry name" value="SMAD/FHA domain"/>
    <property type="match status" value="1"/>
</dbReference>
<dbReference type="SMART" id="SM00240">
    <property type="entry name" value="FHA"/>
    <property type="match status" value="1"/>
</dbReference>
<evidence type="ECO:0000313" key="3">
    <source>
        <dbReference type="EMBL" id="MFC3321615.1"/>
    </source>
</evidence>
<feature type="region of interest" description="Disordered" evidence="1">
    <location>
        <begin position="107"/>
        <end position="126"/>
    </location>
</feature>
<dbReference type="Pfam" id="PF00498">
    <property type="entry name" value="FHA"/>
    <property type="match status" value="1"/>
</dbReference>
<dbReference type="InterPro" id="IPR046883">
    <property type="entry name" value="T6SS_FHA_C"/>
</dbReference>
<dbReference type="Proteomes" id="UP001595648">
    <property type="component" value="Unassembled WGS sequence"/>
</dbReference>
<proteinExistence type="predicted"/>
<comment type="caution">
    <text evidence="3">The sequence shown here is derived from an EMBL/GenBank/DDBJ whole genome shotgun (WGS) entry which is preliminary data.</text>
</comment>
<feature type="domain" description="FHA" evidence="2">
    <location>
        <begin position="28"/>
        <end position="77"/>
    </location>
</feature>
<dbReference type="EMBL" id="JBHRVD010000001">
    <property type="protein sequence ID" value="MFC3321615.1"/>
    <property type="molecule type" value="Genomic_DNA"/>
</dbReference>
<protein>
    <submittedName>
        <fullName evidence="3">Type VI secretion system-associated FHA domain protein TagH</fullName>
    </submittedName>
</protein>
<feature type="region of interest" description="Disordered" evidence="1">
    <location>
        <begin position="143"/>
        <end position="171"/>
    </location>
</feature>
<gene>
    <name evidence="3" type="primary">tagH</name>
    <name evidence="3" type="ORF">ACFOJ9_07475</name>
</gene>
<organism evidence="3 4">
    <name type="scientific">Mesorhizobium cantuariense</name>
    <dbReference type="NCBI Taxonomy" id="1300275"/>
    <lineage>
        <taxon>Bacteria</taxon>
        <taxon>Pseudomonadati</taxon>
        <taxon>Pseudomonadota</taxon>
        <taxon>Alphaproteobacteria</taxon>
        <taxon>Hyphomicrobiales</taxon>
        <taxon>Phyllobacteriaceae</taxon>
        <taxon>Mesorhizobium</taxon>
    </lineage>
</organism>
<evidence type="ECO:0000256" key="1">
    <source>
        <dbReference type="SAM" id="MobiDB-lite"/>
    </source>
</evidence>
<dbReference type="NCBIfam" id="TIGR03354">
    <property type="entry name" value="VI_FHA"/>
    <property type="match status" value="2"/>
</dbReference>
<dbReference type="Pfam" id="PF20232">
    <property type="entry name" value="T6SS_FHA_C"/>
    <property type="match status" value="1"/>
</dbReference>
<dbReference type="InterPro" id="IPR017735">
    <property type="entry name" value="T6SS_FHA"/>
</dbReference>
<reference evidence="4" key="1">
    <citation type="journal article" date="2019" name="Int. J. Syst. Evol. Microbiol.">
        <title>The Global Catalogue of Microorganisms (GCM) 10K type strain sequencing project: providing services to taxonomists for standard genome sequencing and annotation.</title>
        <authorList>
            <consortium name="The Broad Institute Genomics Platform"/>
            <consortium name="The Broad Institute Genome Sequencing Center for Infectious Disease"/>
            <person name="Wu L."/>
            <person name="Ma J."/>
        </authorList>
    </citation>
    <scope>NUCLEOTIDE SEQUENCE [LARGE SCALE GENOMIC DNA]</scope>
    <source>
        <strain evidence="4">ICMP 19515</strain>
    </source>
</reference>
<evidence type="ECO:0000259" key="2">
    <source>
        <dbReference type="PROSITE" id="PS50006"/>
    </source>
</evidence>
<dbReference type="RefSeq" id="WP_378978119.1">
    <property type="nucleotide sequence ID" value="NZ_JBHRVD010000001.1"/>
</dbReference>
<sequence>MFISLQINNVDSLPAGISTSYAARDRSFEIGREACSWTLPDPDKFISGRHCEVRYEAGAFWLHDVSRNGTFINGSSQRMAGPHRLDHGDRVLIGRYVIFVSIDDEHTATGHPGSSHGSTQREMPAATGQPLEFADEPFFNAAQHRPGQRAPASTPSSPQAPPLSSAGQRPDSGEVLRDIAIGAGLPPELLQSRDPHEVAAEIGAVLRTVVEELTLLLKARAAAKMLAKSTHRTMISAADNNPLKFVPGTDDILEVMFARRRTGYLDARHSIEDAFHDLKTHEFATYAAMQAALSRLLDDLSPEAIGKKIPPASFSSKKSQAWDAFVATWRTMEEAHENGMLDIFLAYFSEAYAKADKQK</sequence>
<dbReference type="InterPro" id="IPR000253">
    <property type="entry name" value="FHA_dom"/>
</dbReference>
<accession>A0ABV7MID8</accession>
<dbReference type="CDD" id="cd00060">
    <property type="entry name" value="FHA"/>
    <property type="match status" value="1"/>
</dbReference>
<name>A0ABV7MID8_9HYPH</name>